<dbReference type="AlphaFoldDB" id="A0A8I0MWD5"/>
<evidence type="ECO:0000313" key="2">
    <source>
        <dbReference type="EMBL" id="MBE0347109.1"/>
    </source>
</evidence>
<proteinExistence type="predicted"/>
<dbReference type="RefSeq" id="WP_125252288.1">
    <property type="nucleotide sequence ID" value="NZ_AQHF01000026.1"/>
</dbReference>
<gene>
    <name evidence="2" type="ORF">PPEP_a1507</name>
</gene>
<name>A0A8I0MWD5_9GAMM</name>
<protein>
    <recommendedName>
        <fullName evidence="4">DUF2970 domain-containing protein</fullName>
    </recommendedName>
</protein>
<dbReference type="EMBL" id="AQHF01000026">
    <property type="protein sequence ID" value="MBE0347109.1"/>
    <property type="molecule type" value="Genomic_DNA"/>
</dbReference>
<dbReference type="InterPro" id="IPR021344">
    <property type="entry name" value="DUF2970"/>
</dbReference>
<keyword evidence="1" id="KW-1133">Transmembrane helix</keyword>
<evidence type="ECO:0008006" key="4">
    <source>
        <dbReference type="Google" id="ProtNLM"/>
    </source>
</evidence>
<keyword evidence="3" id="KW-1185">Reference proteome</keyword>
<evidence type="ECO:0000256" key="1">
    <source>
        <dbReference type="SAM" id="Phobius"/>
    </source>
</evidence>
<comment type="caution">
    <text evidence="2">The sequence shown here is derived from an EMBL/GenBank/DDBJ whole genome shotgun (WGS) entry which is preliminary data.</text>
</comment>
<keyword evidence="1" id="KW-0812">Transmembrane</keyword>
<feature type="transmembrane region" description="Helical" evidence="1">
    <location>
        <begin position="39"/>
        <end position="63"/>
    </location>
</feature>
<accession>A0A8I0MWD5</accession>
<dbReference type="Pfam" id="PF11174">
    <property type="entry name" value="DUF2970"/>
    <property type="match status" value="1"/>
</dbReference>
<organism evidence="2 3">
    <name type="scientific">Pseudoalteromonas peptidolytica F12-50-A1</name>
    <dbReference type="NCBI Taxonomy" id="1315280"/>
    <lineage>
        <taxon>Bacteria</taxon>
        <taxon>Pseudomonadati</taxon>
        <taxon>Pseudomonadota</taxon>
        <taxon>Gammaproteobacteria</taxon>
        <taxon>Alteromonadales</taxon>
        <taxon>Pseudoalteromonadaceae</taxon>
        <taxon>Pseudoalteromonas</taxon>
    </lineage>
</organism>
<reference evidence="2 3" key="1">
    <citation type="submission" date="2015-06" db="EMBL/GenBank/DDBJ databases">
        <title>Genome sequence of Pseudoalteromonas peptidolytica.</title>
        <authorList>
            <person name="Xie B.-B."/>
            <person name="Rong J.-C."/>
            <person name="Qin Q.-L."/>
            <person name="Zhang Y.-Z."/>
        </authorList>
    </citation>
    <scope>NUCLEOTIDE SEQUENCE [LARGE SCALE GENOMIC DNA]</scope>
    <source>
        <strain evidence="2 3">F12-50-A1</strain>
    </source>
</reference>
<keyword evidence="1" id="KW-0472">Membrane</keyword>
<sequence>MASSTNKLALVQSVCAAMFGVQSGQKQEYDFSKKRFWPFALAGVLFVFLFVVGLIWFVNGVVLA</sequence>
<dbReference type="Proteomes" id="UP000660708">
    <property type="component" value="Unassembled WGS sequence"/>
</dbReference>
<evidence type="ECO:0000313" key="3">
    <source>
        <dbReference type="Proteomes" id="UP000660708"/>
    </source>
</evidence>